<feature type="compositionally biased region" description="Polar residues" evidence="1">
    <location>
        <begin position="247"/>
        <end position="282"/>
    </location>
</feature>
<accession>A0A9Q0M4Q5</accession>
<feature type="compositionally biased region" description="Low complexity" evidence="1">
    <location>
        <begin position="237"/>
        <end position="246"/>
    </location>
</feature>
<feature type="compositionally biased region" description="Polar residues" evidence="1">
    <location>
        <begin position="290"/>
        <end position="302"/>
    </location>
</feature>
<feature type="compositionally biased region" description="Basic residues" evidence="1">
    <location>
        <begin position="30"/>
        <end position="73"/>
    </location>
</feature>
<reference evidence="2" key="1">
    <citation type="submission" date="2022-12" db="EMBL/GenBank/DDBJ databases">
        <title>Genome assemblies of Blomia tropicalis.</title>
        <authorList>
            <person name="Cui Y."/>
        </authorList>
    </citation>
    <scope>NUCLEOTIDE SEQUENCE</scope>
    <source>
        <tissue evidence="2">Adult mites</tissue>
    </source>
</reference>
<dbReference type="Proteomes" id="UP001142055">
    <property type="component" value="Chromosome 2"/>
</dbReference>
<evidence type="ECO:0000256" key="1">
    <source>
        <dbReference type="SAM" id="MobiDB-lite"/>
    </source>
</evidence>
<feature type="region of interest" description="Disordered" evidence="1">
    <location>
        <begin position="220"/>
        <end position="344"/>
    </location>
</feature>
<evidence type="ECO:0000313" key="3">
    <source>
        <dbReference type="Proteomes" id="UP001142055"/>
    </source>
</evidence>
<feature type="region of interest" description="Disordered" evidence="1">
    <location>
        <begin position="1"/>
        <end position="194"/>
    </location>
</feature>
<keyword evidence="3" id="KW-1185">Reference proteome</keyword>
<organism evidence="2 3">
    <name type="scientific">Blomia tropicalis</name>
    <name type="common">Mite</name>
    <dbReference type="NCBI Taxonomy" id="40697"/>
    <lineage>
        <taxon>Eukaryota</taxon>
        <taxon>Metazoa</taxon>
        <taxon>Ecdysozoa</taxon>
        <taxon>Arthropoda</taxon>
        <taxon>Chelicerata</taxon>
        <taxon>Arachnida</taxon>
        <taxon>Acari</taxon>
        <taxon>Acariformes</taxon>
        <taxon>Sarcoptiformes</taxon>
        <taxon>Astigmata</taxon>
        <taxon>Glycyphagoidea</taxon>
        <taxon>Echimyopodidae</taxon>
        <taxon>Blomia</taxon>
    </lineage>
</organism>
<evidence type="ECO:0000313" key="2">
    <source>
        <dbReference type="EMBL" id="KAJ6218962.1"/>
    </source>
</evidence>
<proteinExistence type="predicted"/>
<sequence length="344" mass="37957">MARSSRYSRNESPEVCPECGYLIESVERSRKSRRKSRARSTSNKHTKVGSSGRRRHRQTQRKKKTVGRSRRRSTSSSSSRNYSTRRRSTTNNSNGRRRNRSQPPRPKRRQEKKIRSSHGKRVTWRTSSKTKESSQIKISLPYRSSMSGSRSSQSRQRNSKGKYVSRSRGQNVSPTRSRPPTLVVSPEKVQQTNQTDISTDLVAISKVSVERFINNVKEHYPNEIGKQTKSKSRSRSRSSNSKGNKSATKSQHCGTLSNVNSPTNGSPRTSATAAGTVPTSLKTPVMDHSPTLTDQSPTVTNTSAICSAGQSGSSSGGSIKKPMENISLNSNSGNISPTSSPISN</sequence>
<protein>
    <submittedName>
        <fullName evidence="2">Uncharacterized protein</fullName>
    </submittedName>
</protein>
<feature type="compositionally biased region" description="Low complexity" evidence="1">
    <location>
        <begin position="303"/>
        <end position="336"/>
    </location>
</feature>
<name>A0A9Q0M4Q5_BLOTA</name>
<feature type="compositionally biased region" description="Low complexity" evidence="1">
    <location>
        <begin position="143"/>
        <end position="156"/>
    </location>
</feature>
<gene>
    <name evidence="2" type="ORF">RDWZM_004774</name>
</gene>
<dbReference type="EMBL" id="JAPWDV010000002">
    <property type="protein sequence ID" value="KAJ6218962.1"/>
    <property type="molecule type" value="Genomic_DNA"/>
</dbReference>
<feature type="compositionally biased region" description="Basic residues" evidence="1">
    <location>
        <begin position="95"/>
        <end position="123"/>
    </location>
</feature>
<feature type="compositionally biased region" description="Polar residues" evidence="1">
    <location>
        <begin position="167"/>
        <end position="178"/>
    </location>
</feature>
<comment type="caution">
    <text evidence="2">The sequence shown here is derived from an EMBL/GenBank/DDBJ whole genome shotgun (WGS) entry which is preliminary data.</text>
</comment>
<dbReference type="AlphaFoldDB" id="A0A9Q0M4Q5"/>